<dbReference type="EMBL" id="CM056805">
    <property type="protein sequence ID" value="KAJ8707295.1"/>
    <property type="molecule type" value="Genomic_DNA"/>
</dbReference>
<sequence>MDTVENVFCRLCAELMPQNKLFDLRTDEAKCTEIMTKLSRFNVQMNFSDNVLPKMVCYSCINSLNRAFEFVTIVEKAQSNLNDFILTRQIKEEQNNSEDELVVYDSSSSYESDEQVQDIKVESDKKRKSSKLVQKKKSSTSCSKDSCTSSKASHLSQLKLTWKSYNWLCTYCETQFPTVDELRIHSMQYHTACNPYRCTDCKIRKLRLDSFILHVRKHKRFLRFSCYKCSMVFGSVIAANKHKETHKTSDIVCVGCNTCFESQEELGNHTSTFFRGTNARKPRPPVQLQGNSLTCPICEKICKTKTSLSTHLLIHTDRKKDHTCEICGKCFFQKGSLAGHMLQHTDVKPFQCEICKSSFKTSRRLRLHIAIHDGGKPFSCDQCGKLFRLKRQLNNHLIIHTDAHPHVCTYCNKSFRFKTILNQHIRQHTGVKPYSCALCQRDFTNWSNYNKHMKRRHATDMAKKKRTPDGTYPIDPVTGEVIVPPEEKINEWKKKMMKKDT</sequence>
<dbReference type="Proteomes" id="UP001231649">
    <property type="component" value="Chromosome 29"/>
</dbReference>
<evidence type="ECO:0000313" key="2">
    <source>
        <dbReference type="Proteomes" id="UP001231649"/>
    </source>
</evidence>
<protein>
    <submittedName>
        <fullName evidence="1">Uncharacterized protein</fullName>
    </submittedName>
</protein>
<accession>A0ACC2Q3U5</accession>
<name>A0ACC2Q3U5_9NEOP</name>
<proteinExistence type="predicted"/>
<reference evidence="1" key="1">
    <citation type="submission" date="2023-03" db="EMBL/GenBank/DDBJ databases">
        <title>Chromosome-level genomes of two armyworms, Mythimna separata and Mythimna loreyi, provide insights into the biosynthesis and reception of sex pheromones.</title>
        <authorList>
            <person name="Zhao H."/>
        </authorList>
    </citation>
    <scope>NUCLEOTIDE SEQUENCE</scope>
    <source>
        <strain evidence="1">BeijingLab</strain>
    </source>
</reference>
<keyword evidence="2" id="KW-1185">Reference proteome</keyword>
<comment type="caution">
    <text evidence="1">The sequence shown here is derived from an EMBL/GenBank/DDBJ whole genome shotgun (WGS) entry which is preliminary data.</text>
</comment>
<gene>
    <name evidence="1" type="ORF">PYW08_011429</name>
</gene>
<organism evidence="1 2">
    <name type="scientific">Mythimna loreyi</name>
    <dbReference type="NCBI Taxonomy" id="667449"/>
    <lineage>
        <taxon>Eukaryota</taxon>
        <taxon>Metazoa</taxon>
        <taxon>Ecdysozoa</taxon>
        <taxon>Arthropoda</taxon>
        <taxon>Hexapoda</taxon>
        <taxon>Insecta</taxon>
        <taxon>Pterygota</taxon>
        <taxon>Neoptera</taxon>
        <taxon>Endopterygota</taxon>
        <taxon>Lepidoptera</taxon>
        <taxon>Glossata</taxon>
        <taxon>Ditrysia</taxon>
        <taxon>Noctuoidea</taxon>
        <taxon>Noctuidae</taxon>
        <taxon>Noctuinae</taxon>
        <taxon>Hadenini</taxon>
        <taxon>Mythimna</taxon>
    </lineage>
</organism>
<evidence type="ECO:0000313" key="1">
    <source>
        <dbReference type="EMBL" id="KAJ8707295.1"/>
    </source>
</evidence>